<reference evidence="3" key="1">
    <citation type="submission" date="2014-03" db="EMBL/GenBank/DDBJ databases">
        <authorList>
            <person name="Aksoy S."/>
            <person name="Warren W."/>
            <person name="Wilson R.K."/>
        </authorList>
    </citation>
    <scope>NUCLEOTIDE SEQUENCE [LARGE SCALE GENOMIC DNA]</scope>
    <source>
        <strain evidence="3">IAEA</strain>
    </source>
</reference>
<evidence type="ECO:0000256" key="1">
    <source>
        <dbReference type="SAM" id="SignalP"/>
    </source>
</evidence>
<name>A0A1B0AD88_GLOPL</name>
<evidence type="ECO:0000313" key="3">
    <source>
        <dbReference type="Proteomes" id="UP000092445"/>
    </source>
</evidence>
<protein>
    <submittedName>
        <fullName evidence="2">Uncharacterized protein</fullName>
    </submittedName>
</protein>
<dbReference type="Proteomes" id="UP000092445">
    <property type="component" value="Unassembled WGS sequence"/>
</dbReference>
<dbReference type="EnsemblMetazoa" id="GPAI041878-RA">
    <property type="protein sequence ID" value="GPAI041878-PA"/>
    <property type="gene ID" value="GPAI041878"/>
</dbReference>
<proteinExistence type="predicted"/>
<organism evidence="2 3">
    <name type="scientific">Glossina pallidipes</name>
    <name type="common">Tsetse fly</name>
    <dbReference type="NCBI Taxonomy" id="7398"/>
    <lineage>
        <taxon>Eukaryota</taxon>
        <taxon>Metazoa</taxon>
        <taxon>Ecdysozoa</taxon>
        <taxon>Arthropoda</taxon>
        <taxon>Hexapoda</taxon>
        <taxon>Insecta</taxon>
        <taxon>Pterygota</taxon>
        <taxon>Neoptera</taxon>
        <taxon>Endopterygota</taxon>
        <taxon>Diptera</taxon>
        <taxon>Brachycera</taxon>
        <taxon>Muscomorpha</taxon>
        <taxon>Hippoboscoidea</taxon>
        <taxon>Glossinidae</taxon>
        <taxon>Glossina</taxon>
    </lineage>
</organism>
<reference evidence="2" key="2">
    <citation type="submission" date="2020-05" db="UniProtKB">
        <authorList>
            <consortium name="EnsemblMetazoa"/>
        </authorList>
    </citation>
    <scope>IDENTIFICATION</scope>
    <source>
        <strain evidence="2">IAEA</strain>
    </source>
</reference>
<evidence type="ECO:0000313" key="2">
    <source>
        <dbReference type="EnsemblMetazoa" id="GPAI041878-PA"/>
    </source>
</evidence>
<accession>A0A1B0AD88</accession>
<keyword evidence="3" id="KW-1185">Reference proteome</keyword>
<dbReference type="VEuPathDB" id="VectorBase:GPAI041878"/>
<sequence length="111" mass="12379">MCGFTFIPPLLLLLLGDCLSLVYGVPLFETALKYHHHHRPKDESAVSEDTVLAEIESAISDREEQIDRTVKNENCPLSFVFFSYLLPQSASGMIIAVKMQLTGVLSKLNPE</sequence>
<dbReference type="AlphaFoldDB" id="A0A1B0AD88"/>
<feature type="chain" id="PRO_5008403741" evidence="1">
    <location>
        <begin position="25"/>
        <end position="111"/>
    </location>
</feature>
<keyword evidence="1" id="KW-0732">Signal</keyword>
<feature type="signal peptide" evidence="1">
    <location>
        <begin position="1"/>
        <end position="24"/>
    </location>
</feature>